<evidence type="ECO:0008006" key="3">
    <source>
        <dbReference type="Google" id="ProtNLM"/>
    </source>
</evidence>
<proteinExistence type="predicted"/>
<comment type="caution">
    <text evidence="1">The sequence shown here is derived from an EMBL/GenBank/DDBJ whole genome shotgun (WGS) entry which is preliminary data.</text>
</comment>
<evidence type="ECO:0000313" key="2">
    <source>
        <dbReference type="Proteomes" id="UP000621500"/>
    </source>
</evidence>
<organism evidence="1 2">
    <name type="scientific">Plantactinospora mayteni</name>
    <dbReference type="NCBI Taxonomy" id="566021"/>
    <lineage>
        <taxon>Bacteria</taxon>
        <taxon>Bacillati</taxon>
        <taxon>Actinomycetota</taxon>
        <taxon>Actinomycetes</taxon>
        <taxon>Micromonosporales</taxon>
        <taxon>Micromonosporaceae</taxon>
        <taxon>Plantactinospora</taxon>
    </lineage>
</organism>
<reference evidence="1 2" key="1">
    <citation type="submission" date="2021-01" db="EMBL/GenBank/DDBJ databases">
        <title>Whole genome shotgun sequence of Plantactinospora mayteni NBRC 109088.</title>
        <authorList>
            <person name="Komaki H."/>
            <person name="Tamura T."/>
        </authorList>
    </citation>
    <scope>NUCLEOTIDE SEQUENCE [LARGE SCALE GENOMIC DNA]</scope>
    <source>
        <strain evidence="1 2">NBRC 109088</strain>
    </source>
</reference>
<gene>
    <name evidence="1" type="ORF">Pma05_68590</name>
</gene>
<evidence type="ECO:0000313" key="1">
    <source>
        <dbReference type="EMBL" id="GIH00287.1"/>
    </source>
</evidence>
<dbReference type="RefSeq" id="WP_203861612.1">
    <property type="nucleotide sequence ID" value="NZ_BAAAZQ010000022.1"/>
</dbReference>
<accession>A0ABQ4F071</accession>
<protein>
    <recommendedName>
        <fullName evidence="3">WXG100 family type VII secretion target</fullName>
    </recommendedName>
</protein>
<keyword evidence="2" id="KW-1185">Reference proteome</keyword>
<sequence>MAGMTGDGIRMDIGATRAVMQVLSQVAATLRASWTDAEGAIESQVGQLGNDRMGREFRASFDPVVEELAVKLDLLIGKVERRGRTGHLAVDRYEITKAETEQVIRDVPQAGQS</sequence>
<dbReference type="Proteomes" id="UP000621500">
    <property type="component" value="Unassembled WGS sequence"/>
</dbReference>
<name>A0ABQ4F071_9ACTN</name>
<dbReference type="EMBL" id="BONX01000052">
    <property type="protein sequence ID" value="GIH00287.1"/>
    <property type="molecule type" value="Genomic_DNA"/>
</dbReference>